<accession>A0ACC0Q8N5</accession>
<sequence>MVFFDLNIPYHESDKHVPDKSARKTTRLKLAVKAMELGYTGVAYNRTIKGVMSEHDRCATPKFPLSSVLKLAPSLSSAVKLHRHVLGVPASAPFRQYTRLTVAVDSSAQAAALNSGNPILKTYDVVAVKPLSQNAFEQACKASEVDLIAIDFSEKLPFRLKQRLVKDAIERGVYFEITYSRLIMDAQVRRQMISNAKKVLPFCSHRSSFWPFMSLSLPQYHLIIYVTLCFQLLVDWTRGKNLIISSAASSGTELRGPYDVANLSLLLGLSMEHAKAALSKNCRSLIANALRKKQFYKEAIRVEVIPSGEQLDSKESCLSDWLKWDPISSGEGDLLLDDMAKSFSASSKVSKTVKAIDFAAVVDSLPSRGLQVCDSKSTTEAAVQPLDIGKNLSAVGRADVPIVVTGVSQQLESLEDLANSDQTSSYNMPSQHFIHSCEDFMDSFSPTTTMRHFDNAEEIIMHTANSEEEPKNSNGPDVDISLCGTEVQNLQSQSCITHCDARVLLPDSTAEVHTSAMETEIASTCNAIVDVENPTPCKDLGFSAFPGDEAKISCSSDGILGARDHGMEEGLIEKNANSKVDLSSPSHEVCLHEDLMEREQFRETRDDSVLVADGLPAESYREMKDSDDHPAENCEPPDEVVIEDHKRIDIQAEVNCPANDSSGKGKVKPRRRIPSRAFSFPLKRLLNPAPFKRKAQKLKTKPKLL</sequence>
<protein>
    <submittedName>
        <fullName evidence="1">Uncharacterized protein</fullName>
    </submittedName>
</protein>
<proteinExistence type="predicted"/>
<organism evidence="1 2">
    <name type="scientific">Rhododendron molle</name>
    <name type="common">Chinese azalea</name>
    <name type="synonym">Azalea mollis</name>
    <dbReference type="NCBI Taxonomy" id="49168"/>
    <lineage>
        <taxon>Eukaryota</taxon>
        <taxon>Viridiplantae</taxon>
        <taxon>Streptophyta</taxon>
        <taxon>Embryophyta</taxon>
        <taxon>Tracheophyta</taxon>
        <taxon>Spermatophyta</taxon>
        <taxon>Magnoliopsida</taxon>
        <taxon>eudicotyledons</taxon>
        <taxon>Gunneridae</taxon>
        <taxon>Pentapetalae</taxon>
        <taxon>asterids</taxon>
        <taxon>Ericales</taxon>
        <taxon>Ericaceae</taxon>
        <taxon>Ericoideae</taxon>
        <taxon>Rhodoreae</taxon>
        <taxon>Rhododendron</taxon>
    </lineage>
</organism>
<comment type="caution">
    <text evidence="1">The sequence shown here is derived from an EMBL/GenBank/DDBJ whole genome shotgun (WGS) entry which is preliminary data.</text>
</comment>
<dbReference type="Proteomes" id="UP001062846">
    <property type="component" value="Chromosome 1"/>
</dbReference>
<evidence type="ECO:0000313" key="1">
    <source>
        <dbReference type="EMBL" id="KAI8573814.1"/>
    </source>
</evidence>
<reference evidence="1" key="1">
    <citation type="submission" date="2022-02" db="EMBL/GenBank/DDBJ databases">
        <title>Plant Genome Project.</title>
        <authorList>
            <person name="Zhang R.-G."/>
        </authorList>
    </citation>
    <scope>NUCLEOTIDE SEQUENCE</scope>
    <source>
        <strain evidence="1">AT1</strain>
    </source>
</reference>
<keyword evidence="2" id="KW-1185">Reference proteome</keyword>
<dbReference type="EMBL" id="CM046388">
    <property type="protein sequence ID" value="KAI8573814.1"/>
    <property type="molecule type" value="Genomic_DNA"/>
</dbReference>
<gene>
    <name evidence="1" type="ORF">RHMOL_Rhmol01G0304800</name>
</gene>
<evidence type="ECO:0000313" key="2">
    <source>
        <dbReference type="Proteomes" id="UP001062846"/>
    </source>
</evidence>
<name>A0ACC0Q8N5_RHOML</name>